<feature type="compositionally biased region" description="Polar residues" evidence="1">
    <location>
        <begin position="804"/>
        <end position="813"/>
    </location>
</feature>
<organism evidence="2 3">
    <name type="scientific">Pelagomonas calceolata</name>
    <dbReference type="NCBI Taxonomy" id="35677"/>
    <lineage>
        <taxon>Eukaryota</taxon>
        <taxon>Sar</taxon>
        <taxon>Stramenopiles</taxon>
        <taxon>Ochrophyta</taxon>
        <taxon>Pelagophyceae</taxon>
        <taxon>Pelagomonadales</taxon>
        <taxon>Pelagomonadaceae</taxon>
        <taxon>Pelagomonas</taxon>
    </lineage>
</organism>
<proteinExistence type="predicted"/>
<feature type="region of interest" description="Disordered" evidence="1">
    <location>
        <begin position="352"/>
        <end position="384"/>
    </location>
</feature>
<feature type="region of interest" description="Disordered" evidence="1">
    <location>
        <begin position="650"/>
        <end position="671"/>
    </location>
</feature>
<evidence type="ECO:0000313" key="2">
    <source>
        <dbReference type="EMBL" id="CAH0373886.1"/>
    </source>
</evidence>
<dbReference type="EMBL" id="CAKKNE010000004">
    <property type="protein sequence ID" value="CAH0373886.1"/>
    <property type="molecule type" value="Genomic_DNA"/>
</dbReference>
<sequence>MLTAEPVDLRGRRALAKSLEKEERHATDQLKQALKASNAAVDELRAVGSELEDEAERVSERAKKDRARVDDVEAQCAYAKARRAELDRLSKRGAREALIKEKKAAEKASDEAKAQQLRAESDRDAARRKAAEDAKAARDAEALSAALDAEALDSRRLASACALARGAQAARVDRREERRSMKEARRRALEAPLAAFDRKRRANALRRFITTWARAATQEKGLRRLQARAFRGKARRYLRAWRRGAITNALADVDRGRRRRRRGLRALAHFARAAKAARAAREAALKARHAREAAARRRQAFEQWQAAALDRRLHAVARAWHRGRMRALAPAADAHASPAAKEAVDRAPVTPVALRLPPPTPAARPPAPAAPPSPPVPPPPRVTDAAAGAFAARRSLKRGLGTWRAVRLARAAARRLDGVLMDRAQSSMKARSLRMWAARAVQYKRHRLTDAAGPDRLLRLRARALVRTWRTRAHRRARAAARVERCAAAARRAVVGRALLAWGRAAAAKCQEKEALLVVEAEALLAVRRQRERELDACGPAPWADSERRAHAARGVLEEAGRDVDLRRAAVATAVERRRSHLERIAAAEADRVSQEARLQASTAAKDALSAVAACLASRDARLKRAAAEKRKTTEVSIRQLEGTCASLTHQASDAERRARQAELQATKRAEDDASSLQRAVAVASDLSQLLREAEAKEEASKKDVEALDHAAARLRARLEAAEKAAAEAKHRDADVRRRYCDTAELQAALASEKARTHRRLAGRVKALAAADEVLPPRERVNLAAQLKRKRDRLLAAAARAAASSDSESTCSPEQFGAAFGSGAPSPASAGAASPAASDATLTMSSSSGEDAARASPAAESDAASSPGSAAAADSSPGAADESGDASAVDADEQPAPSQDGSESAAPSLLA</sequence>
<reference evidence="2" key="1">
    <citation type="submission" date="2021-11" db="EMBL/GenBank/DDBJ databases">
        <authorList>
            <consortium name="Genoscope - CEA"/>
            <person name="William W."/>
        </authorList>
    </citation>
    <scope>NUCLEOTIDE SEQUENCE</scope>
</reference>
<gene>
    <name evidence="2" type="ORF">PECAL_4P11310</name>
</gene>
<evidence type="ECO:0000256" key="1">
    <source>
        <dbReference type="SAM" id="MobiDB-lite"/>
    </source>
</evidence>
<feature type="region of interest" description="Disordered" evidence="1">
    <location>
        <begin position="100"/>
        <end position="133"/>
    </location>
</feature>
<feature type="compositionally biased region" description="Pro residues" evidence="1">
    <location>
        <begin position="356"/>
        <end position="381"/>
    </location>
</feature>
<feature type="region of interest" description="Disordered" evidence="1">
    <location>
        <begin position="801"/>
        <end position="911"/>
    </location>
</feature>
<protein>
    <submittedName>
        <fullName evidence="2">Uncharacterized protein</fullName>
    </submittedName>
</protein>
<comment type="caution">
    <text evidence="2">The sequence shown here is derived from an EMBL/GenBank/DDBJ whole genome shotgun (WGS) entry which is preliminary data.</text>
</comment>
<dbReference type="Proteomes" id="UP000789595">
    <property type="component" value="Unassembled WGS sequence"/>
</dbReference>
<accession>A0A8J2X487</accession>
<feature type="compositionally biased region" description="Basic and acidic residues" evidence="1">
    <location>
        <begin position="653"/>
        <end position="671"/>
    </location>
</feature>
<keyword evidence="3" id="KW-1185">Reference proteome</keyword>
<feature type="compositionally biased region" description="Low complexity" evidence="1">
    <location>
        <begin position="816"/>
        <end position="838"/>
    </location>
</feature>
<name>A0A8J2X487_9STRA</name>
<evidence type="ECO:0000313" key="3">
    <source>
        <dbReference type="Proteomes" id="UP000789595"/>
    </source>
</evidence>
<feature type="compositionally biased region" description="Low complexity" evidence="1">
    <location>
        <begin position="848"/>
        <end position="889"/>
    </location>
</feature>
<dbReference type="AlphaFoldDB" id="A0A8J2X487"/>